<protein>
    <submittedName>
        <fullName evidence="1">Uncharacterized protein</fullName>
    </submittedName>
</protein>
<evidence type="ECO:0000313" key="1">
    <source>
        <dbReference type="EMBL" id="RDX91949.1"/>
    </source>
</evidence>
<feature type="non-terminal residue" evidence="1">
    <location>
        <position position="1"/>
    </location>
</feature>
<accession>A0A371GN05</accession>
<organism evidence="1 2">
    <name type="scientific">Mucuna pruriens</name>
    <name type="common">Velvet bean</name>
    <name type="synonym">Dolichos pruriens</name>
    <dbReference type="NCBI Taxonomy" id="157652"/>
    <lineage>
        <taxon>Eukaryota</taxon>
        <taxon>Viridiplantae</taxon>
        <taxon>Streptophyta</taxon>
        <taxon>Embryophyta</taxon>
        <taxon>Tracheophyta</taxon>
        <taxon>Spermatophyta</taxon>
        <taxon>Magnoliopsida</taxon>
        <taxon>eudicotyledons</taxon>
        <taxon>Gunneridae</taxon>
        <taxon>Pentapetalae</taxon>
        <taxon>rosids</taxon>
        <taxon>fabids</taxon>
        <taxon>Fabales</taxon>
        <taxon>Fabaceae</taxon>
        <taxon>Papilionoideae</taxon>
        <taxon>50 kb inversion clade</taxon>
        <taxon>NPAAA clade</taxon>
        <taxon>indigoferoid/millettioid clade</taxon>
        <taxon>Phaseoleae</taxon>
        <taxon>Mucuna</taxon>
    </lineage>
</organism>
<keyword evidence="2" id="KW-1185">Reference proteome</keyword>
<reference evidence="1" key="1">
    <citation type="submission" date="2018-05" db="EMBL/GenBank/DDBJ databases">
        <title>Draft genome of Mucuna pruriens seed.</title>
        <authorList>
            <person name="Nnadi N.E."/>
            <person name="Vos R."/>
            <person name="Hasami M.H."/>
            <person name="Devisetty U.K."/>
            <person name="Aguiy J.C."/>
        </authorList>
    </citation>
    <scope>NUCLEOTIDE SEQUENCE [LARGE SCALE GENOMIC DNA]</scope>
    <source>
        <strain evidence="1">JCA_2017</strain>
    </source>
</reference>
<evidence type="ECO:0000313" key="2">
    <source>
        <dbReference type="Proteomes" id="UP000257109"/>
    </source>
</evidence>
<sequence length="122" mass="14227">MQREKISIKLIGQLNKQINKVQLNAKVKYLITYALSKSEDDRTNQVRKTKISMLVHQPKMLKMVKSETIEEIMLTTKQKAKDLSTLKLNKLLGFLRIHELKMKDTNSKKEEKIITLKKKSTS</sequence>
<dbReference type="AlphaFoldDB" id="A0A371GN05"/>
<name>A0A371GN05_MUCPR</name>
<dbReference type="EMBL" id="QJKJ01004990">
    <property type="protein sequence ID" value="RDX91949.1"/>
    <property type="molecule type" value="Genomic_DNA"/>
</dbReference>
<proteinExistence type="predicted"/>
<gene>
    <name evidence="1" type="ORF">CR513_25993</name>
</gene>
<dbReference type="OrthoDB" id="10610712at2759"/>
<dbReference type="Proteomes" id="UP000257109">
    <property type="component" value="Unassembled WGS sequence"/>
</dbReference>
<comment type="caution">
    <text evidence="1">The sequence shown here is derived from an EMBL/GenBank/DDBJ whole genome shotgun (WGS) entry which is preliminary data.</text>
</comment>